<dbReference type="OrthoDB" id="3660930at2759"/>
<keyword evidence="2" id="KW-1185">Reference proteome</keyword>
<comment type="caution">
    <text evidence="1">The sequence shown here is derived from an EMBL/GenBank/DDBJ whole genome shotgun (WGS) entry which is preliminary data.</text>
</comment>
<dbReference type="AlphaFoldDB" id="A0A9P5AMM4"/>
<proteinExistence type="predicted"/>
<sequence>MKPQVILTAGLTAMVMADQWPMAKQRCGRLGAMEWDPNDLPAGVDPIEIRMCADHPNGVGNYWGLGKYLPDWVPRNPLADIHWPRW</sequence>
<accession>A0A9P5AMM4</accession>
<name>A0A9P5AMM4_9HYPO</name>
<evidence type="ECO:0000313" key="2">
    <source>
        <dbReference type="Proteomes" id="UP000730481"/>
    </source>
</evidence>
<protein>
    <submittedName>
        <fullName evidence="1">GPI anchored glyco</fullName>
    </submittedName>
</protein>
<gene>
    <name evidence="1" type="ORF">FBEOM_5473</name>
</gene>
<reference evidence="1" key="2">
    <citation type="submission" date="2020-02" db="EMBL/GenBank/DDBJ databases">
        <title>Identification and distribution of gene clusters putatively required for synthesis of sphingolipid metabolism inhibitors in phylogenetically diverse species of the filamentous fungus Fusarium.</title>
        <authorList>
            <person name="Kim H.-S."/>
            <person name="Busman M."/>
            <person name="Brown D.W."/>
            <person name="Divon H."/>
            <person name="Uhlig S."/>
            <person name="Proctor R.H."/>
        </authorList>
    </citation>
    <scope>NUCLEOTIDE SEQUENCE</scope>
    <source>
        <strain evidence="1">NRRL 25174</strain>
    </source>
</reference>
<evidence type="ECO:0000313" key="1">
    <source>
        <dbReference type="EMBL" id="KAF4340627.1"/>
    </source>
</evidence>
<organism evidence="1 2">
    <name type="scientific">Fusarium beomiforme</name>
    <dbReference type="NCBI Taxonomy" id="44412"/>
    <lineage>
        <taxon>Eukaryota</taxon>
        <taxon>Fungi</taxon>
        <taxon>Dikarya</taxon>
        <taxon>Ascomycota</taxon>
        <taxon>Pezizomycotina</taxon>
        <taxon>Sordariomycetes</taxon>
        <taxon>Hypocreomycetidae</taxon>
        <taxon>Hypocreales</taxon>
        <taxon>Nectriaceae</taxon>
        <taxon>Fusarium</taxon>
        <taxon>Fusarium burgessii species complex</taxon>
    </lineage>
</organism>
<dbReference type="EMBL" id="PVQB02000233">
    <property type="protein sequence ID" value="KAF4340627.1"/>
    <property type="molecule type" value="Genomic_DNA"/>
</dbReference>
<dbReference type="Proteomes" id="UP000730481">
    <property type="component" value="Unassembled WGS sequence"/>
</dbReference>
<reference evidence="1" key="1">
    <citation type="journal article" date="2017" name="Mycologia">
        <title>Fusarium algeriense, sp. nov., a novel toxigenic crown rot pathogen of durum wheat from Algeria is nested in the Fusarium burgessii species complex.</title>
        <authorList>
            <person name="Laraba I."/>
            <person name="Keddad A."/>
            <person name="Boureghda H."/>
            <person name="Abdallah N."/>
            <person name="Vaughan M.M."/>
            <person name="Proctor R.H."/>
            <person name="Busman M."/>
            <person name="O'Donnell K."/>
        </authorList>
    </citation>
    <scope>NUCLEOTIDE SEQUENCE</scope>
    <source>
        <strain evidence="1">NRRL 25174</strain>
    </source>
</reference>